<evidence type="ECO:0000313" key="3">
    <source>
        <dbReference type="Proteomes" id="UP000273655"/>
    </source>
</evidence>
<accession>A0A447PBV8</accession>
<protein>
    <submittedName>
        <fullName evidence="2">Putative exported protein</fullName>
    </submittedName>
</protein>
<name>A0A447PBV8_SALET</name>
<organism evidence="2 3">
    <name type="scientific">Salmonella enterica I</name>
    <dbReference type="NCBI Taxonomy" id="59201"/>
    <lineage>
        <taxon>Bacteria</taxon>
        <taxon>Pseudomonadati</taxon>
        <taxon>Pseudomonadota</taxon>
        <taxon>Gammaproteobacteria</taxon>
        <taxon>Enterobacterales</taxon>
        <taxon>Enterobacteriaceae</taxon>
        <taxon>Salmonella</taxon>
    </lineage>
</organism>
<dbReference type="AlphaFoldDB" id="A0A447PBV8"/>
<dbReference type="EMBL" id="LR134148">
    <property type="protein sequence ID" value="VEA34379.1"/>
    <property type="molecule type" value="Genomic_DNA"/>
</dbReference>
<proteinExistence type="predicted"/>
<evidence type="ECO:0000313" key="2">
    <source>
        <dbReference type="EMBL" id="VEA34379.1"/>
    </source>
</evidence>
<gene>
    <name evidence="2" type="primary">STY2760_7</name>
    <name evidence="2" type="ORF">NCTC8271_01740</name>
</gene>
<dbReference type="Proteomes" id="UP000273655">
    <property type="component" value="Chromosome 1"/>
</dbReference>
<sequence length="112" mass="12309">MADLQALYRDHPSGKVTTDIGLPVKKKWWAGDSRLQGQTINWQYIDLNTGVDGSMSGTPGNYYYQLCLTKPRQMNIALSTDAWNADKSAAVAKKGETIPMTVEGNERCRAAG</sequence>
<reference evidence="2 3" key="1">
    <citation type="submission" date="2018-12" db="EMBL/GenBank/DDBJ databases">
        <authorList>
            <consortium name="Pathogen Informatics"/>
        </authorList>
    </citation>
    <scope>NUCLEOTIDE SEQUENCE [LARGE SCALE GENOMIC DNA]</scope>
    <source>
        <strain evidence="2 3">NCTC8271</strain>
    </source>
</reference>
<evidence type="ECO:0000259" key="1">
    <source>
        <dbReference type="Pfam" id="PF05689"/>
    </source>
</evidence>
<dbReference type="Pfam" id="PF05689">
    <property type="entry name" value="InvE_AD"/>
    <property type="match status" value="1"/>
</dbReference>
<dbReference type="InterPro" id="IPR008541">
    <property type="entry name" value="InvE_AD"/>
</dbReference>
<feature type="domain" description="InvasinE Adhesion" evidence="1">
    <location>
        <begin position="2"/>
        <end position="68"/>
    </location>
</feature>